<dbReference type="EMBL" id="CAKOFQ010007972">
    <property type="protein sequence ID" value="CAH2010448.1"/>
    <property type="molecule type" value="Genomic_DNA"/>
</dbReference>
<evidence type="ECO:0000313" key="1">
    <source>
        <dbReference type="EMBL" id="CAH2010448.1"/>
    </source>
</evidence>
<proteinExistence type="predicted"/>
<accession>A0A9P0MCA9</accession>
<gene>
    <name evidence="1" type="ORF">ACAOBT_LOCUS31529</name>
</gene>
<sequence>MHSMSDSLFSNTTFIVRILKFQRVVAPWGIFSPQSCSVPLRVEENYKKIPEYLSNLQRTPSLGHNQLCQGNFLLTDLRRSKYVF</sequence>
<name>A0A9P0MCA9_ACAOB</name>
<comment type="caution">
    <text evidence="1">The sequence shown here is derived from an EMBL/GenBank/DDBJ whole genome shotgun (WGS) entry which is preliminary data.</text>
</comment>
<dbReference type="AlphaFoldDB" id="A0A9P0MCA9"/>
<organism evidence="1 2">
    <name type="scientific">Acanthoscelides obtectus</name>
    <name type="common">Bean weevil</name>
    <name type="synonym">Bruchus obtectus</name>
    <dbReference type="NCBI Taxonomy" id="200917"/>
    <lineage>
        <taxon>Eukaryota</taxon>
        <taxon>Metazoa</taxon>
        <taxon>Ecdysozoa</taxon>
        <taxon>Arthropoda</taxon>
        <taxon>Hexapoda</taxon>
        <taxon>Insecta</taxon>
        <taxon>Pterygota</taxon>
        <taxon>Neoptera</taxon>
        <taxon>Endopterygota</taxon>
        <taxon>Coleoptera</taxon>
        <taxon>Polyphaga</taxon>
        <taxon>Cucujiformia</taxon>
        <taxon>Chrysomeloidea</taxon>
        <taxon>Chrysomelidae</taxon>
        <taxon>Bruchinae</taxon>
        <taxon>Bruchini</taxon>
        <taxon>Acanthoscelides</taxon>
    </lineage>
</organism>
<keyword evidence="2" id="KW-1185">Reference proteome</keyword>
<dbReference type="Proteomes" id="UP001152888">
    <property type="component" value="Unassembled WGS sequence"/>
</dbReference>
<reference evidence="1" key="1">
    <citation type="submission" date="2022-03" db="EMBL/GenBank/DDBJ databases">
        <authorList>
            <person name="Sayadi A."/>
        </authorList>
    </citation>
    <scope>NUCLEOTIDE SEQUENCE</scope>
</reference>
<evidence type="ECO:0000313" key="2">
    <source>
        <dbReference type="Proteomes" id="UP001152888"/>
    </source>
</evidence>
<protein>
    <submittedName>
        <fullName evidence="1">Uncharacterized protein</fullName>
    </submittedName>
</protein>